<dbReference type="Proteomes" id="UP000509418">
    <property type="component" value="Chromosome"/>
</dbReference>
<reference evidence="2 3" key="1">
    <citation type="submission" date="2020-06" db="EMBL/GenBank/DDBJ databases">
        <title>Genome mining for natural products.</title>
        <authorList>
            <person name="Zhang B."/>
            <person name="Shi J."/>
            <person name="Ge H."/>
        </authorList>
    </citation>
    <scope>NUCLEOTIDE SEQUENCE [LARGE SCALE GENOMIC DNA]</scope>
    <source>
        <strain evidence="2 3">NA02069</strain>
    </source>
</reference>
<keyword evidence="3" id="KW-1185">Reference proteome</keyword>
<sequence>MTVNDLLALLAVITALRVFLPDLRTGLLRTMLRAGARVGVAELLQSQTGHPAPEPAPTAVTARDGEG</sequence>
<dbReference type="EMBL" id="CP056041">
    <property type="protein sequence ID" value="QKZ17046.1"/>
    <property type="molecule type" value="Genomic_DNA"/>
</dbReference>
<feature type="region of interest" description="Disordered" evidence="1">
    <location>
        <begin position="45"/>
        <end position="67"/>
    </location>
</feature>
<dbReference type="RefSeq" id="WP_176574475.1">
    <property type="nucleotide sequence ID" value="NZ_CBDRGH010000057.1"/>
</dbReference>
<name>A0A7H8T0J9_STRCX</name>
<accession>A0A7H8T0J9</accession>
<gene>
    <name evidence="2" type="ORF">HUT05_06490</name>
</gene>
<feature type="compositionally biased region" description="Low complexity" evidence="1">
    <location>
        <begin position="57"/>
        <end position="67"/>
    </location>
</feature>
<evidence type="ECO:0000313" key="2">
    <source>
        <dbReference type="EMBL" id="QKZ17046.1"/>
    </source>
</evidence>
<evidence type="ECO:0000313" key="3">
    <source>
        <dbReference type="Proteomes" id="UP000509418"/>
    </source>
</evidence>
<proteinExistence type="predicted"/>
<organism evidence="2 3">
    <name type="scientific">Streptomyces chartreusis</name>
    <dbReference type="NCBI Taxonomy" id="1969"/>
    <lineage>
        <taxon>Bacteria</taxon>
        <taxon>Bacillati</taxon>
        <taxon>Actinomycetota</taxon>
        <taxon>Actinomycetes</taxon>
        <taxon>Kitasatosporales</taxon>
        <taxon>Streptomycetaceae</taxon>
        <taxon>Streptomyces</taxon>
    </lineage>
</organism>
<protein>
    <submittedName>
        <fullName evidence="2">Uncharacterized protein</fullName>
    </submittedName>
</protein>
<dbReference type="AlphaFoldDB" id="A0A7H8T0J9"/>
<evidence type="ECO:0000256" key="1">
    <source>
        <dbReference type="SAM" id="MobiDB-lite"/>
    </source>
</evidence>